<dbReference type="Gene3D" id="2.60.120.10">
    <property type="entry name" value="Jelly Rolls"/>
    <property type="match status" value="1"/>
</dbReference>
<dbReference type="InterPro" id="IPR036388">
    <property type="entry name" value="WH-like_DNA-bd_sf"/>
</dbReference>
<evidence type="ECO:0000256" key="2">
    <source>
        <dbReference type="ARBA" id="ARBA00023125"/>
    </source>
</evidence>
<evidence type="ECO:0000313" key="7">
    <source>
        <dbReference type="Proteomes" id="UP000471435"/>
    </source>
</evidence>
<comment type="caution">
    <text evidence="6">The sequence shown here is derived from an EMBL/GenBank/DDBJ whole genome shotgun (WGS) entry which is preliminary data.</text>
</comment>
<dbReference type="PROSITE" id="PS51063">
    <property type="entry name" value="HTH_CRP_2"/>
    <property type="match status" value="1"/>
</dbReference>
<dbReference type="SMART" id="SM00100">
    <property type="entry name" value="cNMP"/>
    <property type="match status" value="1"/>
</dbReference>
<keyword evidence="1" id="KW-0805">Transcription regulation</keyword>
<dbReference type="Pfam" id="PF13545">
    <property type="entry name" value="HTH_Crp_2"/>
    <property type="match status" value="1"/>
</dbReference>
<dbReference type="PANTHER" id="PTHR24567:SF28">
    <property type="entry name" value="LISTERIOLYSIN REGULATORY PROTEIN"/>
    <property type="match status" value="1"/>
</dbReference>
<name>A0A6I4V3R9_9SPHN</name>
<feature type="domain" description="HTH crp-type" evidence="5">
    <location>
        <begin position="146"/>
        <end position="221"/>
    </location>
</feature>
<dbReference type="GO" id="GO:0003700">
    <property type="term" value="F:DNA-binding transcription factor activity"/>
    <property type="evidence" value="ECO:0007669"/>
    <property type="project" value="InterPro"/>
</dbReference>
<dbReference type="CDD" id="cd00092">
    <property type="entry name" value="HTH_CRP"/>
    <property type="match status" value="1"/>
</dbReference>
<dbReference type="Proteomes" id="UP000471435">
    <property type="component" value="Unassembled WGS sequence"/>
</dbReference>
<evidence type="ECO:0000256" key="3">
    <source>
        <dbReference type="ARBA" id="ARBA00023163"/>
    </source>
</evidence>
<evidence type="ECO:0000259" key="5">
    <source>
        <dbReference type="PROSITE" id="PS51063"/>
    </source>
</evidence>
<evidence type="ECO:0000313" key="6">
    <source>
        <dbReference type="EMBL" id="MXP47014.1"/>
    </source>
</evidence>
<dbReference type="InterPro" id="IPR050397">
    <property type="entry name" value="Env_Response_Regulators"/>
</dbReference>
<dbReference type="RefSeq" id="WP_160730184.1">
    <property type="nucleotide sequence ID" value="NZ_CANLWR010000001.1"/>
</dbReference>
<sequence length="231" mass="24906">MSLACATCPVRDRAACSVLSEADRDTLSKSGRHVDLKRGDTLFHAGDEGNACATLLTGALKVTRIDSEGNERILALIHPAGFIGELFRPFSDYDVVALGESRLCLFGRGDMENALDQHPALARALLRRAQEDLHASRELLAMAGKNSAEEKIATLIMALAQAASDSPCHPAQRFELPLTRGEIANLLGVTIETVSRQLSKLEKTGVIVKNGSRGIEIVDPARLRFMSDLSS</sequence>
<keyword evidence="2" id="KW-0238">DNA-binding</keyword>
<dbReference type="AlphaFoldDB" id="A0A6I4V3R9"/>
<dbReference type="SUPFAM" id="SSF46785">
    <property type="entry name" value="Winged helix' DNA-binding domain"/>
    <property type="match status" value="1"/>
</dbReference>
<organism evidence="6 7">
    <name type="scientific">Pontixanthobacter luteolus</name>
    <dbReference type="NCBI Taxonomy" id="295089"/>
    <lineage>
        <taxon>Bacteria</taxon>
        <taxon>Pseudomonadati</taxon>
        <taxon>Pseudomonadota</taxon>
        <taxon>Alphaproteobacteria</taxon>
        <taxon>Sphingomonadales</taxon>
        <taxon>Erythrobacteraceae</taxon>
        <taxon>Pontixanthobacter</taxon>
    </lineage>
</organism>
<dbReference type="PRINTS" id="PR00034">
    <property type="entry name" value="HTHCRP"/>
</dbReference>
<protein>
    <submittedName>
        <fullName evidence="6">Helix-turn-helix domain-containing protein</fullName>
    </submittedName>
</protein>
<dbReference type="Pfam" id="PF00027">
    <property type="entry name" value="cNMP_binding"/>
    <property type="match status" value="1"/>
</dbReference>
<evidence type="ECO:0000256" key="1">
    <source>
        <dbReference type="ARBA" id="ARBA00023015"/>
    </source>
</evidence>
<keyword evidence="3" id="KW-0804">Transcription</keyword>
<dbReference type="CDD" id="cd00038">
    <property type="entry name" value="CAP_ED"/>
    <property type="match status" value="1"/>
</dbReference>
<dbReference type="InterPro" id="IPR036390">
    <property type="entry name" value="WH_DNA-bd_sf"/>
</dbReference>
<dbReference type="EMBL" id="WTYP01000001">
    <property type="protein sequence ID" value="MXP47014.1"/>
    <property type="molecule type" value="Genomic_DNA"/>
</dbReference>
<evidence type="ECO:0000259" key="4">
    <source>
        <dbReference type="PROSITE" id="PS50042"/>
    </source>
</evidence>
<gene>
    <name evidence="6" type="ORF">GRI43_06385</name>
</gene>
<dbReference type="InterPro" id="IPR014710">
    <property type="entry name" value="RmlC-like_jellyroll"/>
</dbReference>
<dbReference type="PROSITE" id="PS00042">
    <property type="entry name" value="HTH_CRP_1"/>
    <property type="match status" value="1"/>
</dbReference>
<dbReference type="GO" id="GO:0003677">
    <property type="term" value="F:DNA binding"/>
    <property type="evidence" value="ECO:0007669"/>
    <property type="project" value="UniProtKB-KW"/>
</dbReference>
<reference evidence="6 7" key="1">
    <citation type="submission" date="2019-12" db="EMBL/GenBank/DDBJ databases">
        <title>Genomic-based taxomic classification of the family Erythrobacteraceae.</title>
        <authorList>
            <person name="Xu L."/>
        </authorList>
    </citation>
    <scope>NUCLEOTIDE SEQUENCE [LARGE SCALE GENOMIC DNA]</scope>
    <source>
        <strain evidence="6 7">SW-109</strain>
    </source>
</reference>
<dbReference type="PROSITE" id="PS50042">
    <property type="entry name" value="CNMP_BINDING_3"/>
    <property type="match status" value="1"/>
</dbReference>
<proteinExistence type="predicted"/>
<dbReference type="SUPFAM" id="SSF51206">
    <property type="entry name" value="cAMP-binding domain-like"/>
    <property type="match status" value="1"/>
</dbReference>
<accession>A0A6I4V3R9</accession>
<feature type="domain" description="Cyclic nucleotide-binding" evidence="4">
    <location>
        <begin position="15"/>
        <end position="86"/>
    </location>
</feature>
<dbReference type="InterPro" id="IPR012318">
    <property type="entry name" value="HTH_CRP"/>
</dbReference>
<dbReference type="SMART" id="SM00419">
    <property type="entry name" value="HTH_CRP"/>
    <property type="match status" value="1"/>
</dbReference>
<dbReference type="GO" id="GO:0005829">
    <property type="term" value="C:cytosol"/>
    <property type="evidence" value="ECO:0007669"/>
    <property type="project" value="TreeGrafter"/>
</dbReference>
<keyword evidence="7" id="KW-1185">Reference proteome</keyword>
<dbReference type="PANTHER" id="PTHR24567">
    <property type="entry name" value="CRP FAMILY TRANSCRIPTIONAL REGULATORY PROTEIN"/>
    <property type="match status" value="1"/>
</dbReference>
<dbReference type="OrthoDB" id="667966at2"/>
<dbReference type="InterPro" id="IPR000595">
    <property type="entry name" value="cNMP-bd_dom"/>
</dbReference>
<dbReference type="InterPro" id="IPR018490">
    <property type="entry name" value="cNMP-bd_dom_sf"/>
</dbReference>
<dbReference type="InterPro" id="IPR018335">
    <property type="entry name" value="Tscrpt_reg_HTH_Crp-type_CS"/>
</dbReference>
<dbReference type="Gene3D" id="1.10.10.10">
    <property type="entry name" value="Winged helix-like DNA-binding domain superfamily/Winged helix DNA-binding domain"/>
    <property type="match status" value="1"/>
</dbReference>